<evidence type="ECO:0000256" key="7">
    <source>
        <dbReference type="ARBA" id="ARBA00022824"/>
    </source>
</evidence>
<keyword evidence="15" id="KW-1133">Transmembrane helix</keyword>
<dbReference type="PANTHER" id="PTHR24292:SF54">
    <property type="entry name" value="CYP9F3-RELATED"/>
    <property type="match status" value="1"/>
</dbReference>
<dbReference type="Gene3D" id="1.10.630.10">
    <property type="entry name" value="Cytochrome P450"/>
    <property type="match status" value="1"/>
</dbReference>
<organism evidence="16">
    <name type="scientific">Clastoptera arizonana</name>
    <name type="common">Arizona spittle bug</name>
    <dbReference type="NCBI Taxonomy" id="38151"/>
    <lineage>
        <taxon>Eukaryota</taxon>
        <taxon>Metazoa</taxon>
        <taxon>Ecdysozoa</taxon>
        <taxon>Arthropoda</taxon>
        <taxon>Hexapoda</taxon>
        <taxon>Insecta</taxon>
        <taxon>Pterygota</taxon>
        <taxon>Neoptera</taxon>
        <taxon>Paraneoptera</taxon>
        <taxon>Hemiptera</taxon>
        <taxon>Auchenorrhyncha</taxon>
        <taxon>Cercopoidea</taxon>
        <taxon>Clastopteridae</taxon>
        <taxon>Clastoptera</taxon>
    </lineage>
</organism>
<proteinExistence type="inferred from homology"/>
<reference evidence="16" key="1">
    <citation type="submission" date="2015-12" db="EMBL/GenBank/DDBJ databases">
        <title>De novo transcriptome assembly of four potential Pierce s Disease insect vectors from Arizona vineyards.</title>
        <authorList>
            <person name="Tassone E.E."/>
        </authorList>
    </citation>
    <scope>NUCLEOTIDE SEQUENCE</scope>
</reference>
<dbReference type="GO" id="GO:0016705">
    <property type="term" value="F:oxidoreductase activity, acting on paired donors, with incorporation or reduction of molecular oxygen"/>
    <property type="evidence" value="ECO:0007669"/>
    <property type="project" value="InterPro"/>
</dbReference>
<dbReference type="GO" id="GO:0005506">
    <property type="term" value="F:iron ion binding"/>
    <property type="evidence" value="ECO:0007669"/>
    <property type="project" value="InterPro"/>
</dbReference>
<evidence type="ECO:0000256" key="15">
    <source>
        <dbReference type="SAM" id="Phobius"/>
    </source>
</evidence>
<gene>
    <name evidence="16" type="ORF">g.1635</name>
</gene>
<dbReference type="GO" id="GO:0005789">
    <property type="term" value="C:endoplasmic reticulum membrane"/>
    <property type="evidence" value="ECO:0007669"/>
    <property type="project" value="UniProtKB-SubCell"/>
</dbReference>
<keyword evidence="7" id="KW-0256">Endoplasmic reticulum</keyword>
<name>A0A1B6E2A5_9HEMI</name>
<dbReference type="Pfam" id="PF00067">
    <property type="entry name" value="p450"/>
    <property type="match status" value="1"/>
</dbReference>
<dbReference type="SUPFAM" id="SSF48264">
    <property type="entry name" value="Cytochrome P450"/>
    <property type="match status" value="1"/>
</dbReference>
<keyword evidence="8" id="KW-0492">Microsome</keyword>
<dbReference type="PRINTS" id="PR00463">
    <property type="entry name" value="EP450I"/>
</dbReference>
<evidence type="ECO:0000256" key="13">
    <source>
        <dbReference type="PIRSR" id="PIRSR602401-1"/>
    </source>
</evidence>
<protein>
    <recommendedName>
        <fullName evidence="17">Cytochrome P450</fullName>
    </recommendedName>
</protein>
<evidence type="ECO:0000256" key="14">
    <source>
        <dbReference type="RuleBase" id="RU000461"/>
    </source>
</evidence>
<evidence type="ECO:0000256" key="2">
    <source>
        <dbReference type="ARBA" id="ARBA00004174"/>
    </source>
</evidence>
<sequence length="517" mass="59456">MFITSSIFLDLILGICTTFFVIYKIVTWNFDYWKKRGVPYVEPKFPLGTLKINLLGKKSHYGLLDKEIYDTFKNEKYVGTFAMAKPQLFIIDLDIVKQVLTKDFSHFVDRGMFAYVEADFCAHHMFNMEGEAWKRMRTRLSPTFTSGRLKGMIELMFKVTEQLKTHLEPLAEQNAEVDIRDVVARTTIDIIATTAFGLDVNTLKNPDNIMRKVAAISSRTTLVSFMRQFTLQYIHFLAKTFNILQIQPVVSSFCKNLLKDTMEHRKTHGVRRNDFIDLLIGVKNKSKSSDGDVGDSVNEDAELTLEVMTAQVFAFFSAGFDTVASALTFLIFELAQNKDVQDKLRQEVDDVYMENNGTFNYECLKGFPYMEMVINESLRRYAPVPYLRRRCTKTYTFPETGLTLEKGTMVTIPAYAIHHDPNIYPDPYKFDPERFSEENVSKRHPYAHLPFGEGPRNCIGKRFGLMEVKLAVATLVRHFEISPSPRLPSVLPVDNKRILTISEIPIYCIVSKRAQLQ</sequence>
<evidence type="ECO:0000256" key="5">
    <source>
        <dbReference type="ARBA" id="ARBA00022617"/>
    </source>
</evidence>
<comment type="subcellular location">
    <subcellularLocation>
        <location evidence="3">Endoplasmic reticulum membrane</location>
        <topology evidence="3">Peripheral membrane protein</topology>
    </subcellularLocation>
    <subcellularLocation>
        <location evidence="2">Microsome membrane</location>
        <topology evidence="2">Peripheral membrane protein</topology>
    </subcellularLocation>
</comment>
<keyword evidence="15" id="KW-0812">Transmembrane</keyword>
<dbReference type="PROSITE" id="PS00086">
    <property type="entry name" value="CYTOCHROME_P450"/>
    <property type="match status" value="1"/>
</dbReference>
<keyword evidence="11 14" id="KW-0503">Monooxygenase</keyword>
<evidence type="ECO:0000256" key="1">
    <source>
        <dbReference type="ARBA" id="ARBA00001971"/>
    </source>
</evidence>
<dbReference type="InterPro" id="IPR036396">
    <property type="entry name" value="Cyt_P450_sf"/>
</dbReference>
<feature type="binding site" description="axial binding residue" evidence="13">
    <location>
        <position position="458"/>
    </location>
    <ligand>
        <name>heme</name>
        <dbReference type="ChEBI" id="CHEBI:30413"/>
    </ligand>
    <ligandPart>
        <name>Fe</name>
        <dbReference type="ChEBI" id="CHEBI:18248"/>
    </ligandPart>
</feature>
<evidence type="ECO:0000256" key="10">
    <source>
        <dbReference type="ARBA" id="ARBA00023004"/>
    </source>
</evidence>
<accession>A0A1B6E2A5</accession>
<evidence type="ECO:0000256" key="6">
    <source>
        <dbReference type="ARBA" id="ARBA00022723"/>
    </source>
</evidence>
<evidence type="ECO:0000256" key="12">
    <source>
        <dbReference type="ARBA" id="ARBA00023136"/>
    </source>
</evidence>
<dbReference type="PANTHER" id="PTHR24292">
    <property type="entry name" value="CYTOCHROME P450"/>
    <property type="match status" value="1"/>
</dbReference>
<comment type="cofactor">
    <cofactor evidence="1 13">
        <name>heme</name>
        <dbReference type="ChEBI" id="CHEBI:30413"/>
    </cofactor>
</comment>
<keyword evidence="5 13" id="KW-0349">Heme</keyword>
<evidence type="ECO:0000256" key="4">
    <source>
        <dbReference type="ARBA" id="ARBA00010617"/>
    </source>
</evidence>
<dbReference type="InterPro" id="IPR002401">
    <property type="entry name" value="Cyt_P450_E_grp-I"/>
</dbReference>
<dbReference type="GO" id="GO:0004497">
    <property type="term" value="F:monooxygenase activity"/>
    <property type="evidence" value="ECO:0007669"/>
    <property type="project" value="UniProtKB-KW"/>
</dbReference>
<keyword evidence="12 15" id="KW-0472">Membrane</keyword>
<dbReference type="GO" id="GO:0020037">
    <property type="term" value="F:heme binding"/>
    <property type="evidence" value="ECO:0007669"/>
    <property type="project" value="InterPro"/>
</dbReference>
<dbReference type="FunFam" id="1.10.630.10:FF:000042">
    <property type="entry name" value="Cytochrome P450"/>
    <property type="match status" value="1"/>
</dbReference>
<dbReference type="InterPro" id="IPR001128">
    <property type="entry name" value="Cyt_P450"/>
</dbReference>
<feature type="transmembrane region" description="Helical" evidence="15">
    <location>
        <begin position="6"/>
        <end position="26"/>
    </location>
</feature>
<evidence type="ECO:0008006" key="17">
    <source>
        <dbReference type="Google" id="ProtNLM"/>
    </source>
</evidence>
<keyword evidence="6 13" id="KW-0479">Metal-binding</keyword>
<dbReference type="InterPro" id="IPR017972">
    <property type="entry name" value="Cyt_P450_CS"/>
</dbReference>
<evidence type="ECO:0000256" key="8">
    <source>
        <dbReference type="ARBA" id="ARBA00022848"/>
    </source>
</evidence>
<dbReference type="InterPro" id="IPR050476">
    <property type="entry name" value="Insect_CytP450_Detox"/>
</dbReference>
<dbReference type="EMBL" id="GEDC01005248">
    <property type="protein sequence ID" value="JAS32050.1"/>
    <property type="molecule type" value="Transcribed_RNA"/>
</dbReference>
<evidence type="ECO:0000313" key="16">
    <source>
        <dbReference type="EMBL" id="JAS32050.1"/>
    </source>
</evidence>
<evidence type="ECO:0000256" key="11">
    <source>
        <dbReference type="ARBA" id="ARBA00023033"/>
    </source>
</evidence>
<evidence type="ECO:0000256" key="9">
    <source>
        <dbReference type="ARBA" id="ARBA00023002"/>
    </source>
</evidence>
<keyword evidence="9 14" id="KW-0560">Oxidoreductase</keyword>
<comment type="similarity">
    <text evidence="4 14">Belongs to the cytochrome P450 family.</text>
</comment>
<dbReference type="AlphaFoldDB" id="A0A1B6E2A5"/>
<evidence type="ECO:0000256" key="3">
    <source>
        <dbReference type="ARBA" id="ARBA00004406"/>
    </source>
</evidence>
<dbReference type="PRINTS" id="PR00385">
    <property type="entry name" value="P450"/>
</dbReference>
<dbReference type="CDD" id="cd11056">
    <property type="entry name" value="CYP6-like"/>
    <property type="match status" value="1"/>
</dbReference>
<keyword evidence="10 13" id="KW-0408">Iron</keyword>